<evidence type="ECO:0000256" key="4">
    <source>
        <dbReference type="ARBA" id="ARBA00023002"/>
    </source>
</evidence>
<dbReference type="InterPro" id="IPR017972">
    <property type="entry name" value="Cyt_P450_CS"/>
</dbReference>
<feature type="binding site" description="axial binding residue" evidence="7">
    <location>
        <position position="377"/>
    </location>
    <ligand>
        <name>heme</name>
        <dbReference type="ChEBI" id="CHEBI:30413"/>
    </ligand>
    <ligandPart>
        <name>Fe</name>
        <dbReference type="ChEBI" id="CHEBI:18248"/>
    </ligandPart>
</feature>
<accession>A0A6A6EYB1</accession>
<evidence type="ECO:0000256" key="2">
    <source>
        <dbReference type="ARBA" id="ARBA00010617"/>
    </source>
</evidence>
<dbReference type="Pfam" id="PF00067">
    <property type="entry name" value="p450"/>
    <property type="match status" value="1"/>
</dbReference>
<organism evidence="9 10">
    <name type="scientific">Zopfia rhizophila CBS 207.26</name>
    <dbReference type="NCBI Taxonomy" id="1314779"/>
    <lineage>
        <taxon>Eukaryota</taxon>
        <taxon>Fungi</taxon>
        <taxon>Dikarya</taxon>
        <taxon>Ascomycota</taxon>
        <taxon>Pezizomycotina</taxon>
        <taxon>Dothideomycetes</taxon>
        <taxon>Dothideomycetes incertae sedis</taxon>
        <taxon>Zopfiaceae</taxon>
        <taxon>Zopfia</taxon>
    </lineage>
</organism>
<evidence type="ECO:0000256" key="3">
    <source>
        <dbReference type="ARBA" id="ARBA00022723"/>
    </source>
</evidence>
<dbReference type="SUPFAM" id="SSF48264">
    <property type="entry name" value="Cytochrome P450"/>
    <property type="match status" value="1"/>
</dbReference>
<dbReference type="OrthoDB" id="3937693at2759"/>
<reference evidence="9" key="1">
    <citation type="journal article" date="2020" name="Stud. Mycol.">
        <title>101 Dothideomycetes genomes: a test case for predicting lifestyles and emergence of pathogens.</title>
        <authorList>
            <person name="Haridas S."/>
            <person name="Albert R."/>
            <person name="Binder M."/>
            <person name="Bloem J."/>
            <person name="Labutti K."/>
            <person name="Salamov A."/>
            <person name="Andreopoulos B."/>
            <person name="Baker S."/>
            <person name="Barry K."/>
            <person name="Bills G."/>
            <person name="Bluhm B."/>
            <person name="Cannon C."/>
            <person name="Castanera R."/>
            <person name="Culley D."/>
            <person name="Daum C."/>
            <person name="Ezra D."/>
            <person name="Gonzalez J."/>
            <person name="Henrissat B."/>
            <person name="Kuo A."/>
            <person name="Liang C."/>
            <person name="Lipzen A."/>
            <person name="Lutzoni F."/>
            <person name="Magnuson J."/>
            <person name="Mondo S."/>
            <person name="Nolan M."/>
            <person name="Ohm R."/>
            <person name="Pangilinan J."/>
            <person name="Park H.-J."/>
            <person name="Ramirez L."/>
            <person name="Alfaro M."/>
            <person name="Sun H."/>
            <person name="Tritt A."/>
            <person name="Yoshinaga Y."/>
            <person name="Zwiers L.-H."/>
            <person name="Turgeon B."/>
            <person name="Goodwin S."/>
            <person name="Spatafora J."/>
            <person name="Crous P."/>
            <person name="Grigoriev I."/>
        </authorList>
    </citation>
    <scope>NUCLEOTIDE SEQUENCE</scope>
    <source>
        <strain evidence="9">CBS 207.26</strain>
    </source>
</reference>
<dbReference type="InterPro" id="IPR047146">
    <property type="entry name" value="Cyt_P450_E_CYP52_fungi"/>
</dbReference>
<dbReference type="GO" id="GO:0016705">
    <property type="term" value="F:oxidoreductase activity, acting on paired donors, with incorporation or reduction of molecular oxygen"/>
    <property type="evidence" value="ECO:0007669"/>
    <property type="project" value="InterPro"/>
</dbReference>
<keyword evidence="6 8" id="KW-0503">Monooxygenase</keyword>
<comment type="cofactor">
    <cofactor evidence="1 7">
        <name>heme</name>
        <dbReference type="ChEBI" id="CHEBI:30413"/>
    </cofactor>
</comment>
<evidence type="ECO:0000256" key="7">
    <source>
        <dbReference type="PIRSR" id="PIRSR602401-1"/>
    </source>
</evidence>
<gene>
    <name evidence="9" type="ORF">K469DRAFT_734301</name>
</gene>
<evidence type="ECO:0000256" key="5">
    <source>
        <dbReference type="ARBA" id="ARBA00023004"/>
    </source>
</evidence>
<dbReference type="PANTHER" id="PTHR24287:SF5">
    <property type="entry name" value="P450, PUTATIVE (EUROFUNG)-RELATED"/>
    <property type="match status" value="1"/>
</dbReference>
<dbReference type="Gene3D" id="1.10.630.10">
    <property type="entry name" value="Cytochrome P450"/>
    <property type="match status" value="1"/>
</dbReference>
<keyword evidence="10" id="KW-1185">Reference proteome</keyword>
<dbReference type="GO" id="GO:0005506">
    <property type="term" value="F:iron ion binding"/>
    <property type="evidence" value="ECO:0007669"/>
    <property type="project" value="InterPro"/>
</dbReference>
<dbReference type="InterPro" id="IPR002401">
    <property type="entry name" value="Cyt_P450_E_grp-I"/>
</dbReference>
<dbReference type="GO" id="GO:0004497">
    <property type="term" value="F:monooxygenase activity"/>
    <property type="evidence" value="ECO:0007669"/>
    <property type="project" value="UniProtKB-KW"/>
</dbReference>
<dbReference type="AlphaFoldDB" id="A0A6A6EYB1"/>
<evidence type="ECO:0000256" key="6">
    <source>
        <dbReference type="ARBA" id="ARBA00023033"/>
    </source>
</evidence>
<sequence>MFRVVSRMRNHGFFEYTRQILDNPGKTVELNMFGSRLILTQQPENIKAVMFTKFSDFGKGAITHKIFENVLGDSEQLRPYLAKIRSTDVPKTEVHIQRLFRHFRTPGEPVEVYDLIDRCQLDVVTDVFFGESVASLQQEEQPFREAMDTLLRINSQRVPFGRLALLFPDWLIAPHATKELARYMDSRVDKTLSLPRAKLLQKAENEITLMEALALLQPNKKYIKDQLISVLLAGKDPVAITITWAIYELSRHPEVFTRLQDEVRTRIGFDHPPSMEQLKELVLLKNAVKETLRLYHPLGLNVREAKADTFLPIGGGANGKEPVAVLKGQQVVYSVLGVQRDPKLHSETADEWVPSRWESWTPTSTEYIPFNVGPRICLGRVFGHLQMEYTLARILQEFERIEWCGAKEDMKIKIELNTKFDKPILCKFIPRVKVES</sequence>
<dbReference type="PANTHER" id="PTHR24287">
    <property type="entry name" value="P450, PUTATIVE (EUROFUNG)-RELATED"/>
    <property type="match status" value="1"/>
</dbReference>
<dbReference type="PRINTS" id="PR00463">
    <property type="entry name" value="EP450I"/>
</dbReference>
<dbReference type="GO" id="GO:0020037">
    <property type="term" value="F:heme binding"/>
    <property type="evidence" value="ECO:0007669"/>
    <property type="project" value="InterPro"/>
</dbReference>
<evidence type="ECO:0000313" key="10">
    <source>
        <dbReference type="Proteomes" id="UP000800200"/>
    </source>
</evidence>
<dbReference type="InterPro" id="IPR001128">
    <property type="entry name" value="Cyt_P450"/>
</dbReference>
<dbReference type="InterPro" id="IPR036396">
    <property type="entry name" value="Cyt_P450_sf"/>
</dbReference>
<keyword evidence="7 8" id="KW-0349">Heme</keyword>
<evidence type="ECO:0000256" key="1">
    <source>
        <dbReference type="ARBA" id="ARBA00001971"/>
    </source>
</evidence>
<name>A0A6A6EYB1_9PEZI</name>
<dbReference type="PRINTS" id="PR00385">
    <property type="entry name" value="P450"/>
</dbReference>
<keyword evidence="3 7" id="KW-0479">Metal-binding</keyword>
<comment type="similarity">
    <text evidence="2 8">Belongs to the cytochrome P450 family.</text>
</comment>
<dbReference type="PROSITE" id="PS00086">
    <property type="entry name" value="CYTOCHROME_P450"/>
    <property type="match status" value="1"/>
</dbReference>
<protein>
    <submittedName>
        <fullName evidence="9">Cytochrome P450</fullName>
    </submittedName>
</protein>
<keyword evidence="5 7" id="KW-0408">Iron</keyword>
<dbReference type="EMBL" id="ML994610">
    <property type="protein sequence ID" value="KAF2195933.1"/>
    <property type="molecule type" value="Genomic_DNA"/>
</dbReference>
<evidence type="ECO:0000313" key="9">
    <source>
        <dbReference type="EMBL" id="KAF2195933.1"/>
    </source>
</evidence>
<evidence type="ECO:0000256" key="8">
    <source>
        <dbReference type="RuleBase" id="RU000461"/>
    </source>
</evidence>
<keyword evidence="4 8" id="KW-0560">Oxidoreductase</keyword>
<dbReference type="Proteomes" id="UP000800200">
    <property type="component" value="Unassembled WGS sequence"/>
</dbReference>
<proteinExistence type="inferred from homology"/>